<dbReference type="Proteomes" id="UP000661607">
    <property type="component" value="Unassembled WGS sequence"/>
</dbReference>
<keyword evidence="3" id="KW-1185">Reference proteome</keyword>
<sequence length="210" mass="22589">MDRVQILAWVKAERLSLADFLDDLDHHEWQTPSLCPGWTMHDMAAHITMSTRTTLLVAIKWAIRARGDFNRMEADMARDRAARFSPAELIAQIRETAGSARRAPLASPLDPLVDALVHGQDIARPLGRARKMPVQPALAAIGHVLASPFYGAPKRLAGTRLVATDAEWSAGEGPDEVRGPVCDLLLLATGRPAGLAAVSGPGVERLAAAL</sequence>
<evidence type="ECO:0000313" key="2">
    <source>
        <dbReference type="EMBL" id="MBE1562689.1"/>
    </source>
</evidence>
<evidence type="ECO:0000259" key="1">
    <source>
        <dbReference type="Pfam" id="PF11716"/>
    </source>
</evidence>
<dbReference type="NCBIfam" id="TIGR03083">
    <property type="entry name" value="maleylpyruvate isomerase family mycothiol-dependent enzyme"/>
    <property type="match status" value="1"/>
</dbReference>
<dbReference type="EMBL" id="JADBEF010000001">
    <property type="protein sequence ID" value="MBE1562689.1"/>
    <property type="molecule type" value="Genomic_DNA"/>
</dbReference>
<protein>
    <submittedName>
        <fullName evidence="2">Uncharacterized protein (TIGR03083 family)</fullName>
    </submittedName>
</protein>
<comment type="caution">
    <text evidence="2">The sequence shown here is derived from an EMBL/GenBank/DDBJ whole genome shotgun (WGS) entry which is preliminary data.</text>
</comment>
<dbReference type="InterPro" id="IPR034660">
    <property type="entry name" value="DinB/YfiT-like"/>
</dbReference>
<dbReference type="RefSeq" id="WP_192777382.1">
    <property type="nucleotide sequence ID" value="NZ_BAAASY010000002.1"/>
</dbReference>
<name>A0ABR9KL03_9ACTN</name>
<reference evidence="2 3" key="1">
    <citation type="submission" date="2020-10" db="EMBL/GenBank/DDBJ databases">
        <title>Sequencing the genomes of 1000 actinobacteria strains.</title>
        <authorList>
            <person name="Klenk H.-P."/>
        </authorList>
    </citation>
    <scope>NUCLEOTIDE SEQUENCE [LARGE SCALE GENOMIC DNA]</scope>
    <source>
        <strain evidence="2 3">DSM 43748</strain>
    </source>
</reference>
<dbReference type="InterPro" id="IPR024344">
    <property type="entry name" value="MDMPI_metal-binding"/>
</dbReference>
<proteinExistence type="predicted"/>
<dbReference type="SUPFAM" id="SSF109854">
    <property type="entry name" value="DinB/YfiT-like putative metalloenzymes"/>
    <property type="match status" value="1"/>
</dbReference>
<gene>
    <name evidence="2" type="ORF">H4W81_005468</name>
</gene>
<organism evidence="2 3">
    <name type="scientific">Nonomuraea africana</name>
    <dbReference type="NCBI Taxonomy" id="46171"/>
    <lineage>
        <taxon>Bacteria</taxon>
        <taxon>Bacillati</taxon>
        <taxon>Actinomycetota</taxon>
        <taxon>Actinomycetes</taxon>
        <taxon>Streptosporangiales</taxon>
        <taxon>Streptosporangiaceae</taxon>
        <taxon>Nonomuraea</taxon>
    </lineage>
</organism>
<accession>A0ABR9KL03</accession>
<dbReference type="Pfam" id="PF11716">
    <property type="entry name" value="MDMPI_N"/>
    <property type="match status" value="1"/>
</dbReference>
<feature type="domain" description="Mycothiol-dependent maleylpyruvate isomerase metal-binding" evidence="1">
    <location>
        <begin position="12"/>
        <end position="118"/>
    </location>
</feature>
<dbReference type="Gene3D" id="1.20.120.450">
    <property type="entry name" value="dinb family like domain"/>
    <property type="match status" value="1"/>
</dbReference>
<evidence type="ECO:0000313" key="3">
    <source>
        <dbReference type="Proteomes" id="UP000661607"/>
    </source>
</evidence>
<dbReference type="InterPro" id="IPR017517">
    <property type="entry name" value="Maleyloyr_isom"/>
</dbReference>